<accession>A0A212EXT1</accession>
<proteinExistence type="predicted"/>
<keyword evidence="6" id="KW-1185">Reference proteome</keyword>
<gene>
    <name evidence="5" type="ORF">KGM_208262</name>
</gene>
<dbReference type="EMBL" id="AGBW02011698">
    <property type="protein sequence ID" value="OWR46267.1"/>
    <property type="molecule type" value="Genomic_DNA"/>
</dbReference>
<feature type="domain" description="FLYWCH-type" evidence="4">
    <location>
        <begin position="61"/>
        <end position="120"/>
    </location>
</feature>
<dbReference type="InParanoid" id="A0A212EXT1"/>
<keyword evidence="2" id="KW-0863">Zinc-finger</keyword>
<evidence type="ECO:0000256" key="2">
    <source>
        <dbReference type="ARBA" id="ARBA00022771"/>
    </source>
</evidence>
<evidence type="ECO:0000313" key="6">
    <source>
        <dbReference type="Proteomes" id="UP000007151"/>
    </source>
</evidence>
<dbReference type="Gene3D" id="2.20.25.240">
    <property type="match status" value="2"/>
</dbReference>
<protein>
    <recommendedName>
        <fullName evidence="4">FLYWCH-type domain-containing protein</fullName>
    </recommendedName>
</protein>
<keyword evidence="1" id="KW-0479">Metal-binding</keyword>
<evidence type="ECO:0000259" key="4">
    <source>
        <dbReference type="Pfam" id="PF04500"/>
    </source>
</evidence>
<dbReference type="InterPro" id="IPR007588">
    <property type="entry name" value="Znf_FLYWCH"/>
</dbReference>
<feature type="domain" description="FLYWCH-type" evidence="4">
    <location>
        <begin position="20"/>
        <end position="57"/>
    </location>
</feature>
<comment type="caution">
    <text evidence="5">The sequence shown here is derived from an EMBL/GenBank/DDBJ whole genome shotgun (WGS) entry which is preliminary data.</text>
</comment>
<dbReference type="Proteomes" id="UP000007151">
    <property type="component" value="Unassembled WGS sequence"/>
</dbReference>
<sequence>MRHGCKAALYTIEDEVVSEFVVSKRGRRLLKYEGFTYYAASINGHKTRWRCSTNTHHKFEYVRSRRGKLMLKVNGYTYSSTPGVGLKKRWKCSTHQHLGCKGSVHTVNEQVLKVNETHDHPPQKR</sequence>
<evidence type="ECO:0000313" key="5">
    <source>
        <dbReference type="EMBL" id="OWR46267.1"/>
    </source>
</evidence>
<name>A0A212EXT1_DANPL</name>
<dbReference type="GO" id="GO:0008270">
    <property type="term" value="F:zinc ion binding"/>
    <property type="evidence" value="ECO:0007669"/>
    <property type="project" value="UniProtKB-KW"/>
</dbReference>
<keyword evidence="3" id="KW-0862">Zinc</keyword>
<evidence type="ECO:0000256" key="1">
    <source>
        <dbReference type="ARBA" id="ARBA00022723"/>
    </source>
</evidence>
<reference evidence="5 6" key="1">
    <citation type="journal article" date="2011" name="Cell">
        <title>The monarch butterfly genome yields insights into long-distance migration.</title>
        <authorList>
            <person name="Zhan S."/>
            <person name="Merlin C."/>
            <person name="Boore J.L."/>
            <person name="Reppert S.M."/>
        </authorList>
    </citation>
    <scope>NUCLEOTIDE SEQUENCE [LARGE SCALE GENOMIC DNA]</scope>
    <source>
        <strain evidence="5">F-2</strain>
    </source>
</reference>
<dbReference type="KEGG" id="dpl:KGM_208262"/>
<dbReference type="Pfam" id="PF04500">
    <property type="entry name" value="FLYWCH"/>
    <property type="match status" value="2"/>
</dbReference>
<evidence type="ECO:0000256" key="3">
    <source>
        <dbReference type="ARBA" id="ARBA00022833"/>
    </source>
</evidence>
<dbReference type="AlphaFoldDB" id="A0A212EXT1"/>
<dbReference type="STRING" id="278856.A0A212EXT1"/>
<organism evidence="5 6">
    <name type="scientific">Danaus plexippus plexippus</name>
    <dbReference type="NCBI Taxonomy" id="278856"/>
    <lineage>
        <taxon>Eukaryota</taxon>
        <taxon>Metazoa</taxon>
        <taxon>Ecdysozoa</taxon>
        <taxon>Arthropoda</taxon>
        <taxon>Hexapoda</taxon>
        <taxon>Insecta</taxon>
        <taxon>Pterygota</taxon>
        <taxon>Neoptera</taxon>
        <taxon>Endopterygota</taxon>
        <taxon>Lepidoptera</taxon>
        <taxon>Glossata</taxon>
        <taxon>Ditrysia</taxon>
        <taxon>Papilionoidea</taxon>
        <taxon>Nymphalidae</taxon>
        <taxon>Danainae</taxon>
        <taxon>Danaini</taxon>
        <taxon>Danaina</taxon>
        <taxon>Danaus</taxon>
        <taxon>Danaus</taxon>
    </lineage>
</organism>